<name>A0AA88XW40_PINIB</name>
<feature type="region of interest" description="Disordered" evidence="10">
    <location>
        <begin position="215"/>
        <end position="281"/>
    </location>
</feature>
<evidence type="ECO:0000256" key="2">
    <source>
        <dbReference type="ARBA" id="ARBA00022723"/>
    </source>
</evidence>
<dbReference type="SMART" id="SM01366">
    <property type="entry name" value="c-clamp"/>
    <property type="match status" value="1"/>
</dbReference>
<feature type="compositionally biased region" description="Low complexity" evidence="10">
    <location>
        <begin position="258"/>
        <end position="269"/>
    </location>
</feature>
<evidence type="ECO:0000256" key="9">
    <source>
        <dbReference type="PROSITE-ProRule" id="PRU00042"/>
    </source>
</evidence>
<keyword evidence="6" id="KW-0238">DNA-binding</keyword>
<dbReference type="InterPro" id="IPR031940">
    <property type="entry name" value="DUF4772"/>
</dbReference>
<keyword evidence="2" id="KW-0479">Metal-binding</keyword>
<evidence type="ECO:0000256" key="1">
    <source>
        <dbReference type="ARBA" id="ARBA00004123"/>
    </source>
</evidence>
<evidence type="ECO:0000313" key="12">
    <source>
        <dbReference type="EMBL" id="KAK3088311.1"/>
    </source>
</evidence>
<accession>A0AA88XW40</accession>
<evidence type="ECO:0000259" key="11">
    <source>
        <dbReference type="PROSITE" id="PS50157"/>
    </source>
</evidence>
<evidence type="ECO:0000256" key="5">
    <source>
        <dbReference type="ARBA" id="ARBA00023015"/>
    </source>
</evidence>
<dbReference type="GO" id="GO:0000978">
    <property type="term" value="F:RNA polymerase II cis-regulatory region sequence-specific DNA binding"/>
    <property type="evidence" value="ECO:0007669"/>
    <property type="project" value="TreeGrafter"/>
</dbReference>
<comment type="caution">
    <text evidence="12">The sequence shown here is derived from an EMBL/GenBank/DDBJ whole genome shotgun (WGS) entry which is preliminary data.</text>
</comment>
<dbReference type="PANTHER" id="PTHR13006">
    <property type="entry name" value="PAPILLOMAVIRUS REGULATORY FACTOR PRF-1"/>
    <property type="match status" value="1"/>
</dbReference>
<feature type="compositionally biased region" description="Low complexity" evidence="10">
    <location>
        <begin position="447"/>
        <end position="458"/>
    </location>
</feature>
<evidence type="ECO:0000256" key="8">
    <source>
        <dbReference type="ARBA" id="ARBA00023242"/>
    </source>
</evidence>
<dbReference type="InterPro" id="IPR013087">
    <property type="entry name" value="Znf_C2H2_type"/>
</dbReference>
<comment type="subcellular location">
    <subcellularLocation>
        <location evidence="1">Nucleus</location>
    </subcellularLocation>
</comment>
<dbReference type="SUPFAM" id="SSF63748">
    <property type="entry name" value="Tudor/PWWP/MBT"/>
    <property type="match status" value="1"/>
</dbReference>
<dbReference type="PROSITE" id="PS50157">
    <property type="entry name" value="ZINC_FINGER_C2H2_2"/>
    <property type="match status" value="1"/>
</dbReference>
<dbReference type="SMART" id="SM00333">
    <property type="entry name" value="TUDOR"/>
    <property type="match status" value="1"/>
</dbReference>
<feature type="compositionally biased region" description="Low complexity" evidence="10">
    <location>
        <begin position="235"/>
        <end position="247"/>
    </location>
</feature>
<proteinExistence type="predicted"/>
<dbReference type="EMBL" id="VSWD01000011">
    <property type="protein sequence ID" value="KAK3088311.1"/>
    <property type="molecule type" value="Genomic_DNA"/>
</dbReference>
<dbReference type="Proteomes" id="UP001186944">
    <property type="component" value="Unassembled WGS sequence"/>
</dbReference>
<feature type="region of interest" description="Disordered" evidence="10">
    <location>
        <begin position="443"/>
        <end position="490"/>
    </location>
</feature>
<keyword evidence="5" id="KW-0805">Transcription regulation</keyword>
<keyword evidence="7" id="KW-0804">Transcription</keyword>
<dbReference type="InterPro" id="IPR052253">
    <property type="entry name" value="CR1/CR2-DNA-binding_regulator"/>
</dbReference>
<keyword evidence="3 9" id="KW-0863">Zinc-finger</keyword>
<feature type="compositionally biased region" description="Acidic residues" evidence="10">
    <location>
        <begin position="190"/>
        <end position="199"/>
    </location>
</feature>
<keyword evidence="4" id="KW-0862">Zinc</keyword>
<keyword evidence="8" id="KW-0539">Nucleus</keyword>
<dbReference type="GO" id="GO:0005634">
    <property type="term" value="C:nucleus"/>
    <property type="evidence" value="ECO:0007669"/>
    <property type="project" value="UniProtKB-SubCell"/>
</dbReference>
<evidence type="ECO:0000256" key="3">
    <source>
        <dbReference type="ARBA" id="ARBA00022771"/>
    </source>
</evidence>
<dbReference type="InterPro" id="IPR002999">
    <property type="entry name" value="Tudor"/>
</dbReference>
<evidence type="ECO:0000256" key="6">
    <source>
        <dbReference type="ARBA" id="ARBA00023125"/>
    </source>
</evidence>
<evidence type="ECO:0000256" key="4">
    <source>
        <dbReference type="ARBA" id="ARBA00022833"/>
    </source>
</evidence>
<dbReference type="GO" id="GO:0003700">
    <property type="term" value="F:DNA-binding transcription factor activity"/>
    <property type="evidence" value="ECO:0007669"/>
    <property type="project" value="TreeGrafter"/>
</dbReference>
<evidence type="ECO:0000313" key="13">
    <source>
        <dbReference type="Proteomes" id="UP001186944"/>
    </source>
</evidence>
<dbReference type="CDD" id="cd20383">
    <property type="entry name" value="Tudor_53BP1"/>
    <property type="match status" value="1"/>
</dbReference>
<dbReference type="AlphaFoldDB" id="A0AA88XW40"/>
<keyword evidence="13" id="KW-1185">Reference proteome</keyword>
<organism evidence="12 13">
    <name type="scientific">Pinctada imbricata</name>
    <name type="common">Atlantic pearl-oyster</name>
    <name type="synonym">Pinctada martensii</name>
    <dbReference type="NCBI Taxonomy" id="66713"/>
    <lineage>
        <taxon>Eukaryota</taxon>
        <taxon>Metazoa</taxon>
        <taxon>Spiralia</taxon>
        <taxon>Lophotrochozoa</taxon>
        <taxon>Mollusca</taxon>
        <taxon>Bivalvia</taxon>
        <taxon>Autobranchia</taxon>
        <taxon>Pteriomorphia</taxon>
        <taxon>Pterioida</taxon>
        <taxon>Pterioidea</taxon>
        <taxon>Pteriidae</taxon>
        <taxon>Pinctada</taxon>
    </lineage>
</organism>
<feature type="compositionally biased region" description="Polar residues" evidence="10">
    <location>
        <begin position="215"/>
        <end position="234"/>
    </location>
</feature>
<dbReference type="PANTHER" id="PTHR13006:SF9">
    <property type="entry name" value="GLUCOSE TRANSPORTER 4 ENHANCER FACTOR, ISOFORM G"/>
    <property type="match status" value="1"/>
</dbReference>
<dbReference type="Pfam" id="PF15997">
    <property type="entry name" value="DUF4772"/>
    <property type="match status" value="1"/>
</dbReference>
<dbReference type="GO" id="GO:0008270">
    <property type="term" value="F:zinc ion binding"/>
    <property type="evidence" value="ECO:0007669"/>
    <property type="project" value="UniProtKB-KW"/>
</dbReference>
<dbReference type="Gene3D" id="2.30.30.140">
    <property type="match status" value="1"/>
</dbReference>
<sequence length="529" mass="59804">MFGNRRLAKRSIVGTKVCALWKDGRFYPGVITDHPGELGIVDEAKYTVVFDDGFQKRVSSTQIIGTGFQSVSTFRLNHGQLVYLTLNGREVPGYVNDHDAEKDCVTIDVQINGDSYQVQRNIEDVRLLESRKSARLVDQDTDYSKLADVVVHSVTGSESKKRPVSHVIDVPTGLNPRHRRSADDERGVSAEEEGEGMDVEMMDERIAAMVLTSLSTSPVSPNWPNSLKDTQYRPSQHLSSSVSSSGFHSERSDPSPPSSHLSESAPASSTGFFPTSYTKDDEIDIDIDEEDEDFDDVIEPRKRLKILGHRRKMLFRCTWKGCNKKEVTRPEIERHVRTAHLGCNDSDSDLSDHEEEFYYTEIEENVDNVTKKFSEMCTASPPDHFFGDIDTSSGHVVVPDHDYQKKNQYKFHPSSVPSSGFFKHGMTTPPSMPEIRRSLSWQNTDFSSSPISPTSQPIRMSKPSPQERLQQHQSQSPKSHSHVISAKSGLGFKKPRSEVRKCRKVYGMENRDMWCTQCKWKKACSRFVD</sequence>
<protein>
    <recommendedName>
        <fullName evidence="11">C2H2-type domain-containing protein</fullName>
    </recommendedName>
</protein>
<feature type="domain" description="C2H2-type" evidence="11">
    <location>
        <begin position="315"/>
        <end position="345"/>
    </location>
</feature>
<evidence type="ECO:0000256" key="10">
    <source>
        <dbReference type="SAM" id="MobiDB-lite"/>
    </source>
</evidence>
<evidence type="ECO:0000256" key="7">
    <source>
        <dbReference type="ARBA" id="ARBA00023163"/>
    </source>
</evidence>
<reference evidence="12" key="1">
    <citation type="submission" date="2019-08" db="EMBL/GenBank/DDBJ databases">
        <title>The improved chromosome-level genome for the pearl oyster Pinctada fucata martensii using PacBio sequencing and Hi-C.</title>
        <authorList>
            <person name="Zheng Z."/>
        </authorList>
    </citation>
    <scope>NUCLEOTIDE SEQUENCE</scope>
    <source>
        <strain evidence="12">ZZ-2019</strain>
        <tissue evidence="12">Adductor muscle</tissue>
    </source>
</reference>
<dbReference type="GO" id="GO:0006357">
    <property type="term" value="P:regulation of transcription by RNA polymerase II"/>
    <property type="evidence" value="ECO:0007669"/>
    <property type="project" value="TreeGrafter"/>
</dbReference>
<gene>
    <name evidence="12" type="ORF">FSP39_017343</name>
</gene>
<feature type="region of interest" description="Disordered" evidence="10">
    <location>
        <begin position="158"/>
        <end position="199"/>
    </location>
</feature>